<keyword evidence="5" id="KW-0325">Glycoprotein</keyword>
<dbReference type="Pfam" id="PF05730">
    <property type="entry name" value="CFEM"/>
    <property type="match status" value="1"/>
</dbReference>
<reference evidence="13" key="1">
    <citation type="submission" date="2010-05" db="EMBL/GenBank/DDBJ databases">
        <title>The Genome Sequence of Magnaporthe poae strain ATCC 64411.</title>
        <authorList>
            <consortium name="The Broad Institute Genome Sequencing Platform"/>
            <consortium name="Broad Institute Genome Sequencing Center for Infectious Disease"/>
            <person name="Ma L.-J."/>
            <person name="Dead R."/>
            <person name="Young S."/>
            <person name="Zeng Q."/>
            <person name="Koehrsen M."/>
            <person name="Alvarado L."/>
            <person name="Berlin A."/>
            <person name="Chapman S.B."/>
            <person name="Chen Z."/>
            <person name="Freedman E."/>
            <person name="Gellesch M."/>
            <person name="Goldberg J."/>
            <person name="Griggs A."/>
            <person name="Gujja S."/>
            <person name="Heilman E.R."/>
            <person name="Heiman D."/>
            <person name="Hepburn T."/>
            <person name="Howarth C."/>
            <person name="Jen D."/>
            <person name="Larson L."/>
            <person name="Mehta T."/>
            <person name="Neiman D."/>
            <person name="Pearson M."/>
            <person name="Roberts A."/>
            <person name="Saif S."/>
            <person name="Shea T."/>
            <person name="Shenoy N."/>
            <person name="Sisk P."/>
            <person name="Stolte C."/>
            <person name="Sykes S."/>
            <person name="Walk T."/>
            <person name="White J."/>
            <person name="Yandava C."/>
            <person name="Haas B."/>
            <person name="Nusbaum C."/>
            <person name="Birren B."/>
        </authorList>
    </citation>
    <scope>NUCLEOTIDE SEQUENCE</scope>
    <source>
        <strain evidence="13">ATCC 64411</strain>
    </source>
</reference>
<keyword evidence="7" id="KW-1015">Disulfide bond</keyword>
<dbReference type="InterPro" id="IPR008427">
    <property type="entry name" value="Extracellular_membr_CFEM_dom"/>
</dbReference>
<evidence type="ECO:0000256" key="8">
    <source>
        <dbReference type="ARBA" id="ARBA00023288"/>
    </source>
</evidence>
<keyword evidence="8" id="KW-0449">Lipoprotein</keyword>
<feature type="chain" id="PRO_5005202335" description="CFEM domain-containing protein" evidence="11">
    <location>
        <begin position="18"/>
        <end position="137"/>
    </location>
</feature>
<evidence type="ECO:0000256" key="1">
    <source>
        <dbReference type="ARBA" id="ARBA00004589"/>
    </source>
</evidence>
<name>A0A0H2TUU5_MAGP6</name>
<dbReference type="OrthoDB" id="3767534at2759"/>
<keyword evidence="9" id="KW-0479">Metal-binding</keyword>
<evidence type="ECO:0000256" key="3">
    <source>
        <dbReference type="ARBA" id="ARBA00010031"/>
    </source>
</evidence>
<evidence type="ECO:0000256" key="7">
    <source>
        <dbReference type="ARBA" id="ARBA00023157"/>
    </source>
</evidence>
<dbReference type="AlphaFoldDB" id="A0A0H2TUU5"/>
<comment type="caution">
    <text evidence="9">Lacks conserved residue(s) required for the propagation of feature annotation.</text>
</comment>
<sequence length="137" mass="14284">MKTSTFILAASAALVAAQDIKPFIPVCSHKCLQDAAASASTCKLEPLDGKCICEPATLEKISGAAVSCVIAACGQEVAIGMYFTYPLRFPSRFCSYNTSWGSLTDRDKPNRPQAKSSPAPRSTASPSLPAAARAVAA</sequence>
<feature type="non-terminal residue" evidence="13">
    <location>
        <position position="137"/>
    </location>
</feature>
<dbReference type="PROSITE" id="PS52012">
    <property type="entry name" value="CFEM"/>
    <property type="match status" value="1"/>
</dbReference>
<evidence type="ECO:0000256" key="2">
    <source>
        <dbReference type="ARBA" id="ARBA00004613"/>
    </source>
</evidence>
<dbReference type="VEuPathDB" id="FungiDB:MAPG_00159"/>
<dbReference type="GO" id="GO:0046872">
    <property type="term" value="F:metal ion binding"/>
    <property type="evidence" value="ECO:0007669"/>
    <property type="project" value="UniProtKB-UniRule"/>
</dbReference>
<comment type="subcellular location">
    <subcellularLocation>
        <location evidence="1">Membrane</location>
        <topology evidence="1">Lipid-anchor</topology>
        <topology evidence="1">GPI-anchor</topology>
    </subcellularLocation>
    <subcellularLocation>
        <location evidence="2">Secreted</location>
    </subcellularLocation>
</comment>
<comment type="similarity">
    <text evidence="3">Belongs to the RBT5 family.</text>
</comment>
<feature type="region of interest" description="Disordered" evidence="10">
    <location>
        <begin position="101"/>
        <end position="137"/>
    </location>
</feature>
<evidence type="ECO:0000256" key="5">
    <source>
        <dbReference type="ARBA" id="ARBA00022622"/>
    </source>
</evidence>
<organism evidence="13">
    <name type="scientific">Magnaporthiopsis poae (strain ATCC 64411 / 73-15)</name>
    <name type="common">Kentucky bluegrass fungus</name>
    <name type="synonym">Magnaporthe poae</name>
    <dbReference type="NCBI Taxonomy" id="644358"/>
    <lineage>
        <taxon>Eukaryota</taxon>
        <taxon>Fungi</taxon>
        <taxon>Dikarya</taxon>
        <taxon>Ascomycota</taxon>
        <taxon>Pezizomycotina</taxon>
        <taxon>Sordariomycetes</taxon>
        <taxon>Sordariomycetidae</taxon>
        <taxon>Magnaporthales</taxon>
        <taxon>Magnaporthaceae</taxon>
        <taxon>Magnaporthiopsis</taxon>
    </lineage>
</organism>
<feature type="binding site" description="axial binding residue" evidence="9">
    <location>
        <position position="48"/>
    </location>
    <ligand>
        <name>heme</name>
        <dbReference type="ChEBI" id="CHEBI:30413"/>
    </ligand>
    <ligandPart>
        <name>Fe</name>
        <dbReference type="ChEBI" id="CHEBI:18248"/>
    </ligandPart>
</feature>
<dbReference type="GO" id="GO:0005576">
    <property type="term" value="C:extracellular region"/>
    <property type="evidence" value="ECO:0007669"/>
    <property type="project" value="UniProtKB-SubCell"/>
</dbReference>
<evidence type="ECO:0000256" key="11">
    <source>
        <dbReference type="SAM" id="SignalP"/>
    </source>
</evidence>
<keyword evidence="4" id="KW-0964">Secreted</keyword>
<evidence type="ECO:0000259" key="12">
    <source>
        <dbReference type="PROSITE" id="PS52012"/>
    </source>
</evidence>
<evidence type="ECO:0000256" key="4">
    <source>
        <dbReference type="ARBA" id="ARBA00022525"/>
    </source>
</evidence>
<keyword evidence="5" id="KW-0472">Membrane</keyword>
<proteinExistence type="inferred from homology"/>
<feature type="domain" description="CFEM" evidence="12">
    <location>
        <begin position="1"/>
        <end position="123"/>
    </location>
</feature>
<keyword evidence="9" id="KW-0408">Iron</keyword>
<keyword evidence="9" id="KW-0349">Heme</keyword>
<dbReference type="EMBL" id="GL876966">
    <property type="protein sequence ID" value="KLU81064.1"/>
    <property type="molecule type" value="Genomic_DNA"/>
</dbReference>
<evidence type="ECO:0000256" key="6">
    <source>
        <dbReference type="ARBA" id="ARBA00022729"/>
    </source>
</evidence>
<evidence type="ECO:0000256" key="10">
    <source>
        <dbReference type="SAM" id="MobiDB-lite"/>
    </source>
</evidence>
<evidence type="ECO:0000256" key="9">
    <source>
        <dbReference type="PROSITE-ProRule" id="PRU01356"/>
    </source>
</evidence>
<accession>A0A0H2TUU5</accession>
<dbReference type="GO" id="GO:0098552">
    <property type="term" value="C:side of membrane"/>
    <property type="evidence" value="ECO:0007669"/>
    <property type="project" value="UniProtKB-KW"/>
</dbReference>
<protein>
    <recommendedName>
        <fullName evidence="12">CFEM domain-containing protein</fullName>
    </recommendedName>
</protein>
<keyword evidence="5" id="KW-0336">GPI-anchor</keyword>
<keyword evidence="6 11" id="KW-0732">Signal</keyword>
<gene>
    <name evidence="13" type="ORF">MAPG_00159</name>
</gene>
<reference evidence="13" key="2">
    <citation type="submission" date="2011-03" db="EMBL/GenBank/DDBJ databases">
        <title>Annotation of Magnaporthe poae ATCC 64411.</title>
        <authorList>
            <person name="Ma L.-J."/>
            <person name="Dead R."/>
            <person name="Young S.K."/>
            <person name="Zeng Q."/>
            <person name="Gargeya S."/>
            <person name="Fitzgerald M."/>
            <person name="Haas B."/>
            <person name="Abouelleil A."/>
            <person name="Alvarado L."/>
            <person name="Arachchi H.M."/>
            <person name="Berlin A."/>
            <person name="Brown A."/>
            <person name="Chapman S.B."/>
            <person name="Chen Z."/>
            <person name="Dunbar C."/>
            <person name="Freedman E."/>
            <person name="Gearin G."/>
            <person name="Gellesch M."/>
            <person name="Goldberg J."/>
            <person name="Griggs A."/>
            <person name="Gujja S."/>
            <person name="Heiman D."/>
            <person name="Howarth C."/>
            <person name="Larson L."/>
            <person name="Lui A."/>
            <person name="MacDonald P.J.P."/>
            <person name="Mehta T."/>
            <person name="Montmayeur A."/>
            <person name="Murphy C."/>
            <person name="Neiman D."/>
            <person name="Pearson M."/>
            <person name="Priest M."/>
            <person name="Roberts A."/>
            <person name="Saif S."/>
            <person name="Shea T."/>
            <person name="Shenoy N."/>
            <person name="Sisk P."/>
            <person name="Stolte C."/>
            <person name="Sykes S."/>
            <person name="Yandava C."/>
            <person name="Wortman J."/>
            <person name="Nusbaum C."/>
            <person name="Birren B."/>
        </authorList>
    </citation>
    <scope>NUCLEOTIDE SEQUENCE</scope>
    <source>
        <strain evidence="13">ATCC 64411</strain>
    </source>
</reference>
<feature type="compositionally biased region" description="Low complexity" evidence="10">
    <location>
        <begin position="114"/>
        <end position="137"/>
    </location>
</feature>
<evidence type="ECO:0000313" key="13">
    <source>
        <dbReference type="EMBL" id="KLU81064.1"/>
    </source>
</evidence>
<feature type="signal peptide" evidence="11">
    <location>
        <begin position="1"/>
        <end position="17"/>
    </location>
</feature>